<sequence length="274" mass="30743">MERRLTQHGDSLPHVANATRQASTNARDSDHYIPAREVYLRKNEMDPRKKRPPKTDREMSKYEDYLRNKWGCNDAIPDSFDPDKLDAVLRSRFPAKSTQQSPLESREKVQAPSAQPVKDAPATKEKESHEMPLKDISTSSSKIVNSSGSPAAVDADEQDINYNNETSMTENSTPEKNTLPRERSNSTTTTHRGRTNPVSEATDRPRTPRIRAGSKPPLSRSAFVAGGVPCEQELCEGQCKRDAGRRAKAPEYFPFKSSRARSRSRSRGRQSQST</sequence>
<feature type="region of interest" description="Disordered" evidence="1">
    <location>
        <begin position="1"/>
        <end position="62"/>
    </location>
</feature>
<protein>
    <submittedName>
        <fullName evidence="2">Uncharacterized protein</fullName>
    </submittedName>
</protein>
<feature type="compositionally biased region" description="Polar residues" evidence="1">
    <location>
        <begin position="160"/>
        <end position="176"/>
    </location>
</feature>
<gene>
    <name evidence="2" type="ORF">RRF57_005878</name>
</gene>
<evidence type="ECO:0000313" key="2">
    <source>
        <dbReference type="EMBL" id="KAK5630163.1"/>
    </source>
</evidence>
<accession>A0AAN7UIJ4</accession>
<feature type="region of interest" description="Disordered" evidence="1">
    <location>
        <begin position="239"/>
        <end position="274"/>
    </location>
</feature>
<feature type="compositionally biased region" description="Basic and acidic residues" evidence="1">
    <location>
        <begin position="121"/>
        <end position="133"/>
    </location>
</feature>
<keyword evidence="3" id="KW-1185">Reference proteome</keyword>
<dbReference type="AlphaFoldDB" id="A0AAN7UIJ4"/>
<evidence type="ECO:0000313" key="3">
    <source>
        <dbReference type="Proteomes" id="UP001305414"/>
    </source>
</evidence>
<evidence type="ECO:0000256" key="1">
    <source>
        <dbReference type="SAM" id="MobiDB-lite"/>
    </source>
</evidence>
<proteinExistence type="predicted"/>
<feature type="compositionally biased region" description="Basic and acidic residues" evidence="1">
    <location>
        <begin position="239"/>
        <end position="249"/>
    </location>
</feature>
<dbReference type="Proteomes" id="UP001305414">
    <property type="component" value="Unassembled WGS sequence"/>
</dbReference>
<feature type="compositionally biased region" description="Low complexity" evidence="1">
    <location>
        <begin position="137"/>
        <end position="149"/>
    </location>
</feature>
<feature type="compositionally biased region" description="Basic residues" evidence="1">
    <location>
        <begin position="258"/>
        <end position="268"/>
    </location>
</feature>
<reference evidence="2 3" key="1">
    <citation type="submission" date="2023-10" db="EMBL/GenBank/DDBJ databases">
        <title>Draft genome sequence of Xylaria bambusicola isolate GMP-LS, the root and basal stem rot pathogen of sugarcane in Indonesia.</title>
        <authorList>
            <person name="Selvaraj P."/>
            <person name="Muralishankar V."/>
            <person name="Muruganantham S."/>
            <person name="Sp S."/>
            <person name="Haryani S."/>
            <person name="Lau K.J.X."/>
            <person name="Naqvi N.I."/>
        </authorList>
    </citation>
    <scope>NUCLEOTIDE SEQUENCE [LARGE SCALE GENOMIC DNA]</scope>
    <source>
        <strain evidence="2">GMP-LS</strain>
    </source>
</reference>
<organism evidence="2 3">
    <name type="scientific">Xylaria bambusicola</name>
    <dbReference type="NCBI Taxonomy" id="326684"/>
    <lineage>
        <taxon>Eukaryota</taxon>
        <taxon>Fungi</taxon>
        <taxon>Dikarya</taxon>
        <taxon>Ascomycota</taxon>
        <taxon>Pezizomycotina</taxon>
        <taxon>Sordariomycetes</taxon>
        <taxon>Xylariomycetidae</taxon>
        <taxon>Xylariales</taxon>
        <taxon>Xylariaceae</taxon>
        <taxon>Xylaria</taxon>
    </lineage>
</organism>
<dbReference type="EMBL" id="JAWHQM010000015">
    <property type="protein sequence ID" value="KAK5630163.1"/>
    <property type="molecule type" value="Genomic_DNA"/>
</dbReference>
<feature type="compositionally biased region" description="Basic and acidic residues" evidence="1">
    <location>
        <begin position="27"/>
        <end position="62"/>
    </location>
</feature>
<comment type="caution">
    <text evidence="2">The sequence shown here is derived from an EMBL/GenBank/DDBJ whole genome shotgun (WGS) entry which is preliminary data.</text>
</comment>
<feature type="region of interest" description="Disordered" evidence="1">
    <location>
        <begin position="91"/>
        <end position="223"/>
    </location>
</feature>
<name>A0AAN7UIJ4_9PEZI</name>